<dbReference type="EMBL" id="CAJJDN010000038">
    <property type="protein sequence ID" value="CAD8078881.1"/>
    <property type="molecule type" value="Genomic_DNA"/>
</dbReference>
<protein>
    <submittedName>
        <fullName evidence="1">Uncharacterized protein</fullName>
    </submittedName>
</protein>
<organism evidence="1 2">
    <name type="scientific">Paramecium sonneborni</name>
    <dbReference type="NCBI Taxonomy" id="65129"/>
    <lineage>
        <taxon>Eukaryota</taxon>
        <taxon>Sar</taxon>
        <taxon>Alveolata</taxon>
        <taxon>Ciliophora</taxon>
        <taxon>Intramacronucleata</taxon>
        <taxon>Oligohymenophorea</taxon>
        <taxon>Peniculida</taxon>
        <taxon>Parameciidae</taxon>
        <taxon>Paramecium</taxon>
    </lineage>
</organism>
<comment type="caution">
    <text evidence="1">The sequence shown here is derived from an EMBL/GenBank/DDBJ whole genome shotgun (WGS) entry which is preliminary data.</text>
</comment>
<dbReference type="Proteomes" id="UP000692954">
    <property type="component" value="Unassembled WGS sequence"/>
</dbReference>
<evidence type="ECO:0000313" key="1">
    <source>
        <dbReference type="EMBL" id="CAD8078881.1"/>
    </source>
</evidence>
<keyword evidence="2" id="KW-1185">Reference proteome</keyword>
<sequence>MSGIYNIILEPSKQNLEVQLEFSTTVSEIFDYINTQYKISNTCQSWTCYSSNRQKYLTHQETIGQFPNDTLIINTYVVTQISNTNLSEIILFINITDGFVKKSFQAKFNESNTLEDIASSILAYCQLPKDLNIATADLFIFNQPYNDQIKRGKTLTELQIKDNLTIEAKIRWIGGNDMIIKYY</sequence>
<evidence type="ECO:0000313" key="2">
    <source>
        <dbReference type="Proteomes" id="UP000692954"/>
    </source>
</evidence>
<dbReference type="AlphaFoldDB" id="A0A8S1MKA8"/>
<gene>
    <name evidence="1" type="ORF">PSON_ATCC_30995.1.T0380172</name>
</gene>
<accession>A0A8S1MKA8</accession>
<name>A0A8S1MKA8_9CILI</name>
<proteinExistence type="predicted"/>
<dbReference type="OrthoDB" id="310591at2759"/>
<reference evidence="1" key="1">
    <citation type="submission" date="2021-01" db="EMBL/GenBank/DDBJ databases">
        <authorList>
            <consortium name="Genoscope - CEA"/>
            <person name="William W."/>
        </authorList>
    </citation>
    <scope>NUCLEOTIDE SEQUENCE</scope>
</reference>